<dbReference type="AlphaFoldDB" id="S3BL96"/>
<evidence type="ECO:0000313" key="1">
    <source>
        <dbReference type="EMBL" id="EPE02009.1"/>
    </source>
</evidence>
<protein>
    <submittedName>
        <fullName evidence="1">Uncharacterized protein</fullName>
    </submittedName>
</protein>
<dbReference type="RefSeq" id="WP_016473680.1">
    <property type="nucleotide sequence ID" value="NZ_KE150480.1"/>
</dbReference>
<organism evidence="1 2">
    <name type="scientific">Sutterella wadsworthensis HGA0223</name>
    <dbReference type="NCBI Taxonomy" id="1203554"/>
    <lineage>
        <taxon>Bacteria</taxon>
        <taxon>Pseudomonadati</taxon>
        <taxon>Pseudomonadota</taxon>
        <taxon>Betaproteobacteria</taxon>
        <taxon>Burkholderiales</taxon>
        <taxon>Sutterellaceae</taxon>
        <taxon>Sutterella</taxon>
    </lineage>
</organism>
<keyword evidence="2" id="KW-1185">Reference proteome</keyword>
<dbReference type="EMBL" id="ATCF01000004">
    <property type="protein sequence ID" value="EPE02009.1"/>
    <property type="molecule type" value="Genomic_DNA"/>
</dbReference>
<dbReference type="HOGENOM" id="CLU_2738568_0_0_4"/>
<gene>
    <name evidence="1" type="ORF">HMPREF1476_00245</name>
</gene>
<accession>S3BL96</accession>
<evidence type="ECO:0000313" key="2">
    <source>
        <dbReference type="Proteomes" id="UP000014400"/>
    </source>
</evidence>
<proteinExistence type="predicted"/>
<comment type="caution">
    <text evidence="1">The sequence shown here is derived from an EMBL/GenBank/DDBJ whole genome shotgun (WGS) entry which is preliminary data.</text>
</comment>
<dbReference type="Proteomes" id="UP000014400">
    <property type="component" value="Unassembled WGS sequence"/>
</dbReference>
<sequence>MNDKEETNERTPPPTVPLGVSKFLPPLAVQKLVNAAYQAKLFKPGSFDRRREIENAILVVKAQWPKFFRKN</sequence>
<dbReference type="STRING" id="1203554.HMPREF1476_00245"/>
<reference evidence="1 2" key="1">
    <citation type="submission" date="2013-04" db="EMBL/GenBank/DDBJ databases">
        <title>The Genome Sequence of Sutterella wadsworthensis HGA0223.</title>
        <authorList>
            <consortium name="The Broad Institute Genomics Platform"/>
            <person name="Earl A."/>
            <person name="Ward D."/>
            <person name="Feldgarden M."/>
            <person name="Gevers D."/>
            <person name="Schmidt T.M."/>
            <person name="Dover J."/>
            <person name="Dai D."/>
            <person name="Walker B."/>
            <person name="Young S."/>
            <person name="Zeng Q."/>
            <person name="Gargeya S."/>
            <person name="Fitzgerald M."/>
            <person name="Haas B."/>
            <person name="Abouelleil A."/>
            <person name="Allen A.W."/>
            <person name="Alvarado L."/>
            <person name="Arachchi H.M."/>
            <person name="Berlin A.M."/>
            <person name="Chapman S.B."/>
            <person name="Gainer-Dewar J."/>
            <person name="Goldberg J."/>
            <person name="Griggs A."/>
            <person name="Gujja S."/>
            <person name="Hansen M."/>
            <person name="Howarth C."/>
            <person name="Imamovic A."/>
            <person name="Ireland A."/>
            <person name="Larimer J."/>
            <person name="McCowan C."/>
            <person name="Murphy C."/>
            <person name="Pearson M."/>
            <person name="Poon T.W."/>
            <person name="Priest M."/>
            <person name="Roberts A."/>
            <person name="Saif S."/>
            <person name="Shea T."/>
            <person name="Sisk P."/>
            <person name="Sykes S."/>
            <person name="Wortman J."/>
            <person name="Nusbaum C."/>
            <person name="Birren B."/>
        </authorList>
    </citation>
    <scope>NUCLEOTIDE SEQUENCE [LARGE SCALE GENOMIC DNA]</scope>
    <source>
        <strain evidence="1 2">HGA0223</strain>
    </source>
</reference>
<name>S3BL96_9BURK</name>
<dbReference type="PATRIC" id="fig|1203554.3.peg.223"/>